<dbReference type="NCBIfam" id="TIGR04361">
    <property type="entry name" value="TrbK_Ti"/>
    <property type="match status" value="1"/>
</dbReference>
<evidence type="ECO:0000256" key="2">
    <source>
        <dbReference type="SAM" id="Phobius"/>
    </source>
</evidence>
<accession>A0A081CZR5</accession>
<feature type="transmembrane region" description="Helical" evidence="2">
    <location>
        <begin position="7"/>
        <end position="27"/>
    </location>
</feature>
<dbReference type="OrthoDB" id="8117029at2"/>
<feature type="domain" description="Type IV conjugative transfer protein TrbJ/K C-terminal" evidence="3">
    <location>
        <begin position="1"/>
        <end position="72"/>
    </location>
</feature>
<dbReference type="eggNOG" id="ENOG502ZNEK">
    <property type="taxonomic scope" value="Bacteria"/>
</dbReference>
<dbReference type="Proteomes" id="UP000028701">
    <property type="component" value="Unassembled WGS sequence"/>
</dbReference>
<reference evidence="4 5" key="1">
    <citation type="submission" date="2014-08" db="EMBL/GenBank/DDBJ databases">
        <title>Whole genome shotgun sequence of Rhizobium rubi NBRC 13261.</title>
        <authorList>
            <person name="Katano-Makiyama Y."/>
            <person name="Hosoyama A."/>
            <person name="Hashimoto M."/>
            <person name="Hosoyama Y."/>
            <person name="Noguchi M."/>
            <person name="Tsuchikane K."/>
            <person name="Uohara A."/>
            <person name="Ohji S."/>
            <person name="Ichikawa N."/>
            <person name="Kimura A."/>
            <person name="Yamazoe A."/>
            <person name="Fujita N."/>
        </authorList>
    </citation>
    <scope>NUCLEOTIDE SEQUENCE [LARGE SCALE GENOMIC DNA]</scope>
    <source>
        <strain evidence="4 5">NBRC 13261</strain>
    </source>
</reference>
<keyword evidence="2" id="KW-0472">Membrane</keyword>
<name>A0A081CZR5_9HYPH</name>
<dbReference type="RefSeq" id="WP_012654966.1">
    <property type="nucleotide sequence ID" value="NZ_BBJU01000024.1"/>
</dbReference>
<protein>
    <submittedName>
        <fullName evidence="4">Conjugal transfer protein TrbK</fullName>
    </submittedName>
</protein>
<dbReference type="EMBL" id="BBJU01000024">
    <property type="protein sequence ID" value="GAK72161.1"/>
    <property type="molecule type" value="Genomic_DNA"/>
</dbReference>
<feature type="compositionally biased region" description="Basic and acidic residues" evidence="1">
    <location>
        <begin position="46"/>
        <end position="72"/>
    </location>
</feature>
<feature type="region of interest" description="Disordered" evidence="1">
    <location>
        <begin position="33"/>
        <end position="72"/>
    </location>
</feature>
<keyword evidence="2" id="KW-0812">Transmembrane</keyword>
<dbReference type="Pfam" id="PF10907">
    <property type="entry name" value="DUF2749"/>
    <property type="match status" value="1"/>
</dbReference>
<evidence type="ECO:0000313" key="5">
    <source>
        <dbReference type="Proteomes" id="UP000028701"/>
    </source>
</evidence>
<gene>
    <name evidence="4" type="primary">trbK</name>
    <name evidence="4" type="ORF">RRU01S_24_00380</name>
</gene>
<evidence type="ECO:0000256" key="1">
    <source>
        <dbReference type="SAM" id="MobiDB-lite"/>
    </source>
</evidence>
<organism evidence="4 5">
    <name type="scientific">Agrobacterium rubi TR3 = NBRC 13261</name>
    <dbReference type="NCBI Taxonomy" id="1368415"/>
    <lineage>
        <taxon>Bacteria</taxon>
        <taxon>Pseudomonadati</taxon>
        <taxon>Pseudomonadota</taxon>
        <taxon>Alphaproteobacteria</taxon>
        <taxon>Hyphomicrobiales</taxon>
        <taxon>Rhizobiaceae</taxon>
        <taxon>Rhizobium/Agrobacterium group</taxon>
        <taxon>Agrobacterium</taxon>
    </lineage>
</organism>
<dbReference type="InterPro" id="IPR020065">
    <property type="entry name" value="Conjugal_tfr_protein_TrbK"/>
</dbReference>
<dbReference type="AlphaFoldDB" id="A0A081CZR5"/>
<keyword evidence="2" id="KW-1133">Transmembrane helix</keyword>
<sequence>MSPRILIVLAVAGLVAFGAGMIVWVVVQPDAATETPAGTSGSGAAQRDHRERFLGGDPDRDVRGGQEMKPRW</sequence>
<comment type="caution">
    <text evidence="4">The sequence shown here is derived from an EMBL/GenBank/DDBJ whole genome shotgun (WGS) entry which is preliminary data.</text>
</comment>
<proteinExistence type="predicted"/>
<dbReference type="InterPro" id="IPR024475">
    <property type="entry name" value="TrbJ/K_C"/>
</dbReference>
<evidence type="ECO:0000313" key="4">
    <source>
        <dbReference type="EMBL" id="GAK72161.1"/>
    </source>
</evidence>
<evidence type="ECO:0000259" key="3">
    <source>
        <dbReference type="Pfam" id="PF10907"/>
    </source>
</evidence>